<protein>
    <submittedName>
        <fullName evidence="2">Uncharacterized protein</fullName>
    </submittedName>
</protein>
<gene>
    <name evidence="2" type="ORF">SKAU_G00398740</name>
</gene>
<feature type="compositionally biased region" description="Polar residues" evidence="1">
    <location>
        <begin position="44"/>
        <end position="59"/>
    </location>
</feature>
<evidence type="ECO:0000256" key="1">
    <source>
        <dbReference type="SAM" id="MobiDB-lite"/>
    </source>
</evidence>
<evidence type="ECO:0000313" key="2">
    <source>
        <dbReference type="EMBL" id="KAJ8334235.1"/>
    </source>
</evidence>
<dbReference type="Proteomes" id="UP001152622">
    <property type="component" value="Chromosome 21"/>
</dbReference>
<sequence length="104" mass="11038">MRAKAEQERAKLPKITSLFQQAAKIDSNVTADASAVSSPPDPATASNLPVSSESRQTDSPAAPLQPSELAVPHASRQVLQPGTPTLERYLWMPCATCAKLTVNP</sequence>
<feature type="region of interest" description="Disordered" evidence="1">
    <location>
        <begin position="28"/>
        <end position="73"/>
    </location>
</feature>
<feature type="compositionally biased region" description="Polar residues" evidence="1">
    <location>
        <begin position="28"/>
        <end position="37"/>
    </location>
</feature>
<name>A0A9Q1E8N4_SYNKA</name>
<organism evidence="2 3">
    <name type="scientific">Synaphobranchus kaupii</name>
    <name type="common">Kaup's arrowtooth eel</name>
    <dbReference type="NCBI Taxonomy" id="118154"/>
    <lineage>
        <taxon>Eukaryota</taxon>
        <taxon>Metazoa</taxon>
        <taxon>Chordata</taxon>
        <taxon>Craniata</taxon>
        <taxon>Vertebrata</taxon>
        <taxon>Euteleostomi</taxon>
        <taxon>Actinopterygii</taxon>
        <taxon>Neopterygii</taxon>
        <taxon>Teleostei</taxon>
        <taxon>Anguilliformes</taxon>
        <taxon>Synaphobranchidae</taxon>
        <taxon>Synaphobranchus</taxon>
    </lineage>
</organism>
<comment type="caution">
    <text evidence="2">The sequence shown here is derived from an EMBL/GenBank/DDBJ whole genome shotgun (WGS) entry which is preliminary data.</text>
</comment>
<dbReference type="EMBL" id="JAINUF010000021">
    <property type="protein sequence ID" value="KAJ8334235.1"/>
    <property type="molecule type" value="Genomic_DNA"/>
</dbReference>
<reference evidence="2" key="1">
    <citation type="journal article" date="2023" name="Science">
        <title>Genome structures resolve the early diversification of teleost fishes.</title>
        <authorList>
            <person name="Parey E."/>
            <person name="Louis A."/>
            <person name="Montfort J."/>
            <person name="Bouchez O."/>
            <person name="Roques C."/>
            <person name="Iampietro C."/>
            <person name="Lluch J."/>
            <person name="Castinel A."/>
            <person name="Donnadieu C."/>
            <person name="Desvignes T."/>
            <person name="Floi Bucao C."/>
            <person name="Jouanno E."/>
            <person name="Wen M."/>
            <person name="Mejri S."/>
            <person name="Dirks R."/>
            <person name="Jansen H."/>
            <person name="Henkel C."/>
            <person name="Chen W.J."/>
            <person name="Zahm M."/>
            <person name="Cabau C."/>
            <person name="Klopp C."/>
            <person name="Thompson A.W."/>
            <person name="Robinson-Rechavi M."/>
            <person name="Braasch I."/>
            <person name="Lecointre G."/>
            <person name="Bobe J."/>
            <person name="Postlethwait J.H."/>
            <person name="Berthelot C."/>
            <person name="Roest Crollius H."/>
            <person name="Guiguen Y."/>
        </authorList>
    </citation>
    <scope>NUCLEOTIDE SEQUENCE</scope>
    <source>
        <strain evidence="2">WJC10195</strain>
    </source>
</reference>
<dbReference type="OrthoDB" id="8981604at2759"/>
<dbReference type="AlphaFoldDB" id="A0A9Q1E8N4"/>
<proteinExistence type="predicted"/>
<accession>A0A9Q1E8N4</accession>
<keyword evidence="3" id="KW-1185">Reference proteome</keyword>
<evidence type="ECO:0000313" key="3">
    <source>
        <dbReference type="Proteomes" id="UP001152622"/>
    </source>
</evidence>